<proteinExistence type="predicted"/>
<dbReference type="AlphaFoldDB" id="A0AA38GZR3"/>
<evidence type="ECO:0000313" key="2">
    <source>
        <dbReference type="EMBL" id="KAH9332114.1"/>
    </source>
</evidence>
<reference evidence="2 3" key="1">
    <citation type="journal article" date="2021" name="Nat. Plants">
        <title>The Taxus genome provides insights into paclitaxel biosynthesis.</title>
        <authorList>
            <person name="Xiong X."/>
            <person name="Gou J."/>
            <person name="Liao Q."/>
            <person name="Li Y."/>
            <person name="Zhou Q."/>
            <person name="Bi G."/>
            <person name="Li C."/>
            <person name="Du R."/>
            <person name="Wang X."/>
            <person name="Sun T."/>
            <person name="Guo L."/>
            <person name="Liang H."/>
            <person name="Lu P."/>
            <person name="Wu Y."/>
            <person name="Zhang Z."/>
            <person name="Ro D.K."/>
            <person name="Shang Y."/>
            <person name="Huang S."/>
            <person name="Yan J."/>
        </authorList>
    </citation>
    <scope>NUCLEOTIDE SEQUENCE [LARGE SCALE GENOMIC DNA]</scope>
    <source>
        <strain evidence="2">Ta-2019</strain>
    </source>
</reference>
<evidence type="ECO:0000256" key="1">
    <source>
        <dbReference type="SAM" id="MobiDB-lite"/>
    </source>
</evidence>
<protein>
    <submittedName>
        <fullName evidence="2">Uncharacterized protein</fullName>
    </submittedName>
</protein>
<accession>A0AA38GZR3</accession>
<name>A0AA38GZR3_TAXCH</name>
<evidence type="ECO:0000313" key="3">
    <source>
        <dbReference type="Proteomes" id="UP000824469"/>
    </source>
</evidence>
<feature type="compositionally biased region" description="Basic and acidic residues" evidence="1">
    <location>
        <begin position="48"/>
        <end position="63"/>
    </location>
</feature>
<sequence length="80" mass="8614">MVCDRATTTPSGIYRCRRGGYGYSAREIGGRARHPDADTPGGSQGDQSSDRGEGCPDFGERYRSPRARYSNPVEGSLPST</sequence>
<organism evidence="2 3">
    <name type="scientific">Taxus chinensis</name>
    <name type="common">Chinese yew</name>
    <name type="synonym">Taxus wallichiana var. chinensis</name>
    <dbReference type="NCBI Taxonomy" id="29808"/>
    <lineage>
        <taxon>Eukaryota</taxon>
        <taxon>Viridiplantae</taxon>
        <taxon>Streptophyta</taxon>
        <taxon>Embryophyta</taxon>
        <taxon>Tracheophyta</taxon>
        <taxon>Spermatophyta</taxon>
        <taxon>Pinopsida</taxon>
        <taxon>Pinidae</taxon>
        <taxon>Conifers II</taxon>
        <taxon>Cupressales</taxon>
        <taxon>Taxaceae</taxon>
        <taxon>Taxus</taxon>
    </lineage>
</organism>
<comment type="caution">
    <text evidence="2">The sequence shown here is derived from an EMBL/GenBank/DDBJ whole genome shotgun (WGS) entry which is preliminary data.</text>
</comment>
<feature type="region of interest" description="Disordered" evidence="1">
    <location>
        <begin position="25"/>
        <end position="80"/>
    </location>
</feature>
<dbReference type="Proteomes" id="UP000824469">
    <property type="component" value="Unassembled WGS sequence"/>
</dbReference>
<keyword evidence="3" id="KW-1185">Reference proteome</keyword>
<feature type="compositionally biased region" description="Basic and acidic residues" evidence="1">
    <location>
        <begin position="28"/>
        <end position="37"/>
    </location>
</feature>
<dbReference type="EMBL" id="JAHRHJ020000001">
    <property type="protein sequence ID" value="KAH9332114.1"/>
    <property type="molecule type" value="Genomic_DNA"/>
</dbReference>
<gene>
    <name evidence="2" type="ORF">KI387_043695</name>
</gene>